<dbReference type="GO" id="GO:0016491">
    <property type="term" value="F:oxidoreductase activity"/>
    <property type="evidence" value="ECO:0007669"/>
    <property type="project" value="UniProtKB-KW"/>
</dbReference>
<dbReference type="Proteomes" id="UP000469545">
    <property type="component" value="Unassembled WGS sequence"/>
</dbReference>
<keyword evidence="1" id="KW-0560">Oxidoreductase</keyword>
<evidence type="ECO:0000313" key="4">
    <source>
        <dbReference type="EMBL" id="NEB18911.1"/>
    </source>
</evidence>
<evidence type="ECO:0000259" key="3">
    <source>
        <dbReference type="Pfam" id="PF01494"/>
    </source>
</evidence>
<organism evidence="4 5">
    <name type="scientific">Streptomyces coelicoflavus</name>
    <dbReference type="NCBI Taxonomy" id="285562"/>
    <lineage>
        <taxon>Bacteria</taxon>
        <taxon>Bacillati</taxon>
        <taxon>Actinomycetota</taxon>
        <taxon>Actinomycetes</taxon>
        <taxon>Kitasatosporales</taxon>
        <taxon>Streptomycetaceae</taxon>
        <taxon>Streptomyces</taxon>
    </lineage>
</organism>
<dbReference type="PANTHER" id="PTHR43747">
    <property type="entry name" value="FAD-BINDING PROTEIN"/>
    <property type="match status" value="1"/>
</dbReference>
<dbReference type="PANTHER" id="PTHR43747:SF5">
    <property type="entry name" value="FAD-BINDING DOMAIN-CONTAINING PROTEIN"/>
    <property type="match status" value="1"/>
</dbReference>
<proteinExistence type="inferred from homology"/>
<dbReference type="GO" id="GO:0071949">
    <property type="term" value="F:FAD binding"/>
    <property type="evidence" value="ECO:0007669"/>
    <property type="project" value="InterPro"/>
</dbReference>
<dbReference type="InterPro" id="IPR036188">
    <property type="entry name" value="FAD/NAD-bd_sf"/>
</dbReference>
<dbReference type="Gene3D" id="3.50.50.60">
    <property type="entry name" value="FAD/NAD(P)-binding domain"/>
    <property type="match status" value="1"/>
</dbReference>
<dbReference type="Pfam" id="PF01494">
    <property type="entry name" value="FAD_binding_3"/>
    <property type="match status" value="1"/>
</dbReference>
<reference evidence="4 5" key="1">
    <citation type="submission" date="2020-01" db="EMBL/GenBank/DDBJ databases">
        <title>Insect and environment-associated Actinomycetes.</title>
        <authorList>
            <person name="Currrie C."/>
            <person name="Chevrette M."/>
            <person name="Carlson C."/>
            <person name="Stubbendieck R."/>
            <person name="Wendt-Pienkowski E."/>
        </authorList>
    </citation>
    <scope>NUCLEOTIDE SEQUENCE [LARGE SCALE GENOMIC DNA]</scope>
    <source>
        <strain evidence="4 5">SID14172</strain>
    </source>
</reference>
<protein>
    <submittedName>
        <fullName evidence="4">FAD-dependent oxidoreductase</fullName>
    </submittedName>
</protein>
<evidence type="ECO:0000256" key="2">
    <source>
        <dbReference type="ARBA" id="ARBA00038396"/>
    </source>
</evidence>
<evidence type="ECO:0000313" key="5">
    <source>
        <dbReference type="Proteomes" id="UP000469545"/>
    </source>
</evidence>
<comment type="similarity">
    <text evidence="2">Belongs to the flavin-dependent halogenase family. Bacterial tryptophan halogenase subfamily.</text>
</comment>
<dbReference type="SUPFAM" id="SSF51905">
    <property type="entry name" value="FAD/NAD(P)-binding domain"/>
    <property type="match status" value="1"/>
</dbReference>
<dbReference type="InterPro" id="IPR002938">
    <property type="entry name" value="FAD-bd"/>
</dbReference>
<comment type="caution">
    <text evidence="4">The sequence shown here is derived from an EMBL/GenBank/DDBJ whole genome shotgun (WGS) entry which is preliminary data.</text>
</comment>
<dbReference type="InterPro" id="IPR050816">
    <property type="entry name" value="Flavin-dep_Halogenase_NPB"/>
</dbReference>
<dbReference type="EMBL" id="JAAGMB010000469">
    <property type="protein sequence ID" value="NEB18911.1"/>
    <property type="molecule type" value="Genomic_DNA"/>
</dbReference>
<dbReference type="PRINTS" id="PR00420">
    <property type="entry name" value="RNGMNOXGNASE"/>
</dbReference>
<evidence type="ECO:0000256" key="1">
    <source>
        <dbReference type="ARBA" id="ARBA00023002"/>
    </source>
</evidence>
<sequence>MPQDPQLPQNSQNPRTAGHDFDVIILGSGIAGSTLGAILAKNGASVLLVDAGVHPRFSVGESTTLYTLNVFRVLAERYGIPELEPFSTVEGCLEHIGPSVGRKRHFGFMLHREGEEPDPREVNQFAPPSSLLQTSHLHRQDSDAYLFHAAVRYGCVAKQAYRVAEVELGEDQVAVVGQDGSRHTARYLIDGSGFRSPVARKLGLRRQPNDLKHHSRSLFTHMLDVRPTDDCLRMPAEDLPPIPWVDGTMHHTFDRGWLWIIPFNNEPRSKNPLVSVGLTYDERRYPKTEGVAPEEEFRAFTSRFPVLERIFADAKTVRPWVSTDRLQYSSTRTVGHRWCLMSHAAGFIDPLYSRGLTNTGEVINALAWRLLDALREDDFAEERFAYVDRLQKGLIKYNDELVNCSFVGLGDYELWNAVYRVWGAAEVPVNLRFERFLERYREHPDDRLFQEMEEVPYLGYLVPDNHPHKRLFDEMVRLCDAVDAGERDAADAGRELMKRVAESDGVIPGIGLGDRDRRFIHPDPGSLDDMVRWLAVDGPPELRYLAEGPKYEKLRAAAGLTP</sequence>
<name>A0A6N9UM29_9ACTN</name>
<gene>
    <name evidence="4" type="ORF">G3I46_20780</name>
</gene>
<feature type="domain" description="FAD-binding" evidence="3">
    <location>
        <begin position="21"/>
        <end position="230"/>
    </location>
</feature>
<dbReference type="AlphaFoldDB" id="A0A6N9UM29"/>
<accession>A0A6N9UM29</accession>
<dbReference type="RefSeq" id="WP_164141208.1">
    <property type="nucleotide sequence ID" value="NZ_JAAGMB010000469.1"/>
</dbReference>
<keyword evidence="5" id="KW-1185">Reference proteome</keyword>